<evidence type="ECO:0000313" key="15">
    <source>
        <dbReference type="Proteomes" id="UP000324800"/>
    </source>
</evidence>
<dbReference type="GO" id="GO:0030332">
    <property type="term" value="F:cyclin binding"/>
    <property type="evidence" value="ECO:0007669"/>
    <property type="project" value="TreeGrafter"/>
</dbReference>
<organism evidence="14 15">
    <name type="scientific">Streblomastix strix</name>
    <dbReference type="NCBI Taxonomy" id="222440"/>
    <lineage>
        <taxon>Eukaryota</taxon>
        <taxon>Metamonada</taxon>
        <taxon>Preaxostyla</taxon>
        <taxon>Oxymonadida</taxon>
        <taxon>Streblomastigidae</taxon>
        <taxon>Streblomastix</taxon>
    </lineage>
</organism>
<comment type="catalytic activity">
    <reaction evidence="10">
        <text>L-seryl-[protein] + ATP = O-phospho-L-seryl-[protein] + ADP + H(+)</text>
        <dbReference type="Rhea" id="RHEA:17989"/>
        <dbReference type="Rhea" id="RHEA-COMP:9863"/>
        <dbReference type="Rhea" id="RHEA-COMP:11604"/>
        <dbReference type="ChEBI" id="CHEBI:15378"/>
        <dbReference type="ChEBI" id="CHEBI:29999"/>
        <dbReference type="ChEBI" id="CHEBI:30616"/>
        <dbReference type="ChEBI" id="CHEBI:83421"/>
        <dbReference type="ChEBI" id="CHEBI:456216"/>
        <dbReference type="EC" id="2.7.11.22"/>
    </reaction>
</comment>
<dbReference type="InterPro" id="IPR017441">
    <property type="entry name" value="Protein_kinase_ATP_BS"/>
</dbReference>
<dbReference type="Gene3D" id="3.30.200.20">
    <property type="entry name" value="Phosphorylase Kinase, domain 1"/>
    <property type="match status" value="1"/>
</dbReference>
<dbReference type="AlphaFoldDB" id="A0A5J4WEM0"/>
<dbReference type="OrthoDB" id="1732493at2759"/>
<dbReference type="Pfam" id="PF00069">
    <property type="entry name" value="Pkinase"/>
    <property type="match status" value="1"/>
</dbReference>
<evidence type="ECO:0000256" key="8">
    <source>
        <dbReference type="ARBA" id="ARBA00022840"/>
    </source>
</evidence>
<feature type="domain" description="Protein kinase" evidence="13">
    <location>
        <begin position="76"/>
        <end position="361"/>
    </location>
</feature>
<keyword evidence="6 11" id="KW-0547">Nucleotide-binding</keyword>
<comment type="catalytic activity">
    <reaction evidence="9">
        <text>L-threonyl-[protein] + ATP = O-phospho-L-threonyl-[protein] + ADP + H(+)</text>
        <dbReference type="Rhea" id="RHEA:46608"/>
        <dbReference type="Rhea" id="RHEA-COMP:11060"/>
        <dbReference type="Rhea" id="RHEA-COMP:11605"/>
        <dbReference type="ChEBI" id="CHEBI:15378"/>
        <dbReference type="ChEBI" id="CHEBI:30013"/>
        <dbReference type="ChEBI" id="CHEBI:30616"/>
        <dbReference type="ChEBI" id="CHEBI:61977"/>
        <dbReference type="ChEBI" id="CHEBI:456216"/>
        <dbReference type="EC" id="2.7.11.22"/>
    </reaction>
</comment>
<proteinExistence type="inferred from homology"/>
<evidence type="ECO:0000256" key="3">
    <source>
        <dbReference type="ARBA" id="ARBA00022527"/>
    </source>
</evidence>
<dbReference type="GO" id="GO:0004693">
    <property type="term" value="F:cyclin-dependent protein serine/threonine kinase activity"/>
    <property type="evidence" value="ECO:0007669"/>
    <property type="project" value="UniProtKB-EC"/>
</dbReference>
<evidence type="ECO:0000256" key="7">
    <source>
        <dbReference type="ARBA" id="ARBA00022777"/>
    </source>
</evidence>
<dbReference type="GO" id="GO:0000307">
    <property type="term" value="C:cyclin-dependent protein kinase holoenzyme complex"/>
    <property type="evidence" value="ECO:0007669"/>
    <property type="project" value="TreeGrafter"/>
</dbReference>
<dbReference type="Gene3D" id="1.10.510.10">
    <property type="entry name" value="Transferase(Phosphotransferase) domain 1"/>
    <property type="match status" value="1"/>
</dbReference>
<evidence type="ECO:0000256" key="10">
    <source>
        <dbReference type="ARBA" id="ARBA00048367"/>
    </source>
</evidence>
<comment type="caution">
    <text evidence="14">The sequence shown here is derived from an EMBL/GenBank/DDBJ whole genome shotgun (WGS) entry which is preliminary data.</text>
</comment>
<dbReference type="FunFam" id="3.30.200.20:FF:000215">
    <property type="entry name" value="Cyclin-dependent kinase 2 (CDK2L)"/>
    <property type="match status" value="1"/>
</dbReference>
<evidence type="ECO:0000256" key="5">
    <source>
        <dbReference type="ARBA" id="ARBA00022679"/>
    </source>
</evidence>
<evidence type="ECO:0000256" key="9">
    <source>
        <dbReference type="ARBA" id="ARBA00047811"/>
    </source>
</evidence>
<keyword evidence="3 12" id="KW-0723">Serine/threonine-protein kinase</keyword>
<evidence type="ECO:0000259" key="13">
    <source>
        <dbReference type="PROSITE" id="PS50011"/>
    </source>
</evidence>
<dbReference type="CDD" id="cd07835">
    <property type="entry name" value="STKc_CDK1_CdkB_like"/>
    <property type="match status" value="1"/>
</dbReference>
<dbReference type="GO" id="GO:0007165">
    <property type="term" value="P:signal transduction"/>
    <property type="evidence" value="ECO:0007669"/>
    <property type="project" value="TreeGrafter"/>
</dbReference>
<dbReference type="InterPro" id="IPR011009">
    <property type="entry name" value="Kinase-like_dom_sf"/>
</dbReference>
<dbReference type="InterPro" id="IPR000719">
    <property type="entry name" value="Prot_kinase_dom"/>
</dbReference>
<evidence type="ECO:0000256" key="2">
    <source>
        <dbReference type="ARBA" id="ARBA00012425"/>
    </source>
</evidence>
<evidence type="ECO:0000313" key="14">
    <source>
        <dbReference type="EMBL" id="KAA6393012.1"/>
    </source>
</evidence>
<reference evidence="14 15" key="1">
    <citation type="submission" date="2019-03" db="EMBL/GenBank/DDBJ databases">
        <title>Single cell metagenomics reveals metabolic interactions within the superorganism composed of flagellate Streblomastix strix and complex community of Bacteroidetes bacteria on its surface.</title>
        <authorList>
            <person name="Treitli S.C."/>
            <person name="Kolisko M."/>
            <person name="Husnik F."/>
            <person name="Keeling P."/>
            <person name="Hampl V."/>
        </authorList>
    </citation>
    <scope>NUCLEOTIDE SEQUENCE [LARGE SCALE GENOMIC DNA]</scope>
    <source>
        <strain evidence="14">ST1C</strain>
    </source>
</reference>
<dbReference type="GO" id="GO:0010468">
    <property type="term" value="P:regulation of gene expression"/>
    <property type="evidence" value="ECO:0007669"/>
    <property type="project" value="TreeGrafter"/>
</dbReference>
<dbReference type="Proteomes" id="UP000324800">
    <property type="component" value="Unassembled WGS sequence"/>
</dbReference>
<dbReference type="PROSITE" id="PS00107">
    <property type="entry name" value="PROTEIN_KINASE_ATP"/>
    <property type="match status" value="1"/>
</dbReference>
<keyword evidence="4" id="KW-0597">Phosphoprotein</keyword>
<dbReference type="InterPro" id="IPR008271">
    <property type="entry name" value="Ser/Thr_kinase_AS"/>
</dbReference>
<dbReference type="PANTHER" id="PTHR24056:SF254">
    <property type="entry name" value="CYCLIN-DEPENDENT KINASE 2"/>
    <property type="match status" value="1"/>
</dbReference>
<sequence length="366" mass="41781">MVLRLKIQGVTTKPIERLQKDGKTGFLKEFFKGVVGIVTVPLSGLFEVGKNGDGYENRLHWPRCLQFQMTSALDKYQKLEKIGEGTYGVVYKARVIATGDIVAMKKIRLETQEEGVPSTAIREVAALTELDHPNIVRLLDIIHQGSDLYLVFEFLEQDLKKYMDGLKQLGNPLMPPDLVKSYCWQLLQGMHFCHSRRMMHRDLKPQNLLVDRGGNLKIADFGLARMYSIPMRSYTHEVVTLWYRPPEVLLGGKVYSLPVDVWGIGCILAEMSNNKAFFKGDSEIDQLYKIFQILGTPNEDIWPGVSTFPDWRPVFPQWRAQSLTKLCPNLDADGIDLLTKMLVYDPSKRITVRDSLNHPYFASLRT</sequence>
<dbReference type="PROSITE" id="PS50011">
    <property type="entry name" value="PROTEIN_KINASE_DOM"/>
    <property type="match status" value="1"/>
</dbReference>
<dbReference type="GO" id="GO:0010389">
    <property type="term" value="P:regulation of G2/M transition of mitotic cell cycle"/>
    <property type="evidence" value="ECO:0007669"/>
    <property type="project" value="TreeGrafter"/>
</dbReference>
<comment type="similarity">
    <text evidence="1">Belongs to the protein kinase superfamily. CMGC Ser/Thr protein kinase family. CDC2/CDKX subfamily.</text>
</comment>
<evidence type="ECO:0000256" key="1">
    <source>
        <dbReference type="ARBA" id="ARBA00006485"/>
    </source>
</evidence>
<dbReference type="SMART" id="SM00220">
    <property type="entry name" value="S_TKc"/>
    <property type="match status" value="1"/>
</dbReference>
<gene>
    <name evidence="14" type="ORF">EZS28_011463</name>
</gene>
<dbReference type="SUPFAM" id="SSF56112">
    <property type="entry name" value="Protein kinase-like (PK-like)"/>
    <property type="match status" value="1"/>
</dbReference>
<keyword evidence="8 11" id="KW-0067">ATP-binding</keyword>
<dbReference type="GO" id="GO:0005524">
    <property type="term" value="F:ATP binding"/>
    <property type="evidence" value="ECO:0007669"/>
    <property type="project" value="UniProtKB-UniRule"/>
</dbReference>
<dbReference type="EMBL" id="SNRW01002365">
    <property type="protein sequence ID" value="KAA6393012.1"/>
    <property type="molecule type" value="Genomic_DNA"/>
</dbReference>
<evidence type="ECO:0000256" key="12">
    <source>
        <dbReference type="RuleBase" id="RU000304"/>
    </source>
</evidence>
<dbReference type="EC" id="2.7.11.22" evidence="2"/>
<dbReference type="PROSITE" id="PS00108">
    <property type="entry name" value="PROTEIN_KINASE_ST"/>
    <property type="match status" value="1"/>
</dbReference>
<dbReference type="GO" id="GO:0005737">
    <property type="term" value="C:cytoplasm"/>
    <property type="evidence" value="ECO:0007669"/>
    <property type="project" value="TreeGrafter"/>
</dbReference>
<evidence type="ECO:0000256" key="4">
    <source>
        <dbReference type="ARBA" id="ARBA00022553"/>
    </source>
</evidence>
<dbReference type="GO" id="GO:0000082">
    <property type="term" value="P:G1/S transition of mitotic cell cycle"/>
    <property type="evidence" value="ECO:0007669"/>
    <property type="project" value="TreeGrafter"/>
</dbReference>
<dbReference type="GO" id="GO:0005634">
    <property type="term" value="C:nucleus"/>
    <property type="evidence" value="ECO:0007669"/>
    <property type="project" value="TreeGrafter"/>
</dbReference>
<dbReference type="InterPro" id="IPR050108">
    <property type="entry name" value="CDK"/>
</dbReference>
<dbReference type="PANTHER" id="PTHR24056">
    <property type="entry name" value="CELL DIVISION PROTEIN KINASE"/>
    <property type="match status" value="1"/>
</dbReference>
<keyword evidence="7 14" id="KW-0418">Kinase</keyword>
<feature type="binding site" evidence="11">
    <location>
        <position position="105"/>
    </location>
    <ligand>
        <name>ATP</name>
        <dbReference type="ChEBI" id="CHEBI:30616"/>
    </ligand>
</feature>
<evidence type="ECO:0000256" key="6">
    <source>
        <dbReference type="ARBA" id="ARBA00022741"/>
    </source>
</evidence>
<keyword evidence="5" id="KW-0808">Transferase</keyword>
<accession>A0A5J4WEM0</accession>
<protein>
    <recommendedName>
        <fullName evidence="2">cyclin-dependent kinase</fullName>
        <ecNumber evidence="2">2.7.11.22</ecNumber>
    </recommendedName>
</protein>
<name>A0A5J4WEM0_9EUKA</name>
<dbReference type="FunFam" id="1.10.510.10:FF:000281">
    <property type="entry name" value="Cyclin-dependent kinase 2"/>
    <property type="match status" value="1"/>
</dbReference>
<evidence type="ECO:0000256" key="11">
    <source>
        <dbReference type="PROSITE-ProRule" id="PRU10141"/>
    </source>
</evidence>